<dbReference type="SUPFAM" id="SSF49265">
    <property type="entry name" value="Fibronectin type III"/>
    <property type="match status" value="1"/>
</dbReference>
<dbReference type="GO" id="GO:0001503">
    <property type="term" value="P:ossification"/>
    <property type="evidence" value="ECO:0007669"/>
    <property type="project" value="UniProtKB-KW"/>
</dbReference>
<dbReference type="InterPro" id="IPR033812">
    <property type="entry name" value="Proteasome_alpha_type_5"/>
</dbReference>
<dbReference type="InterPro" id="IPR036179">
    <property type="entry name" value="Ig-like_dom_sf"/>
</dbReference>
<keyword evidence="27" id="KW-1015">Disulfide bond</keyword>
<evidence type="ECO:0000256" key="28">
    <source>
        <dbReference type="ARBA" id="ARBA00023170"/>
    </source>
</evidence>
<feature type="compositionally biased region" description="Pro residues" evidence="43">
    <location>
        <begin position="1416"/>
        <end position="1429"/>
    </location>
</feature>
<comment type="similarity">
    <text evidence="38">Belongs to the VPS10-related sortilin family. SORT1 subfamily.</text>
</comment>
<dbReference type="Pfam" id="PF07679">
    <property type="entry name" value="I-set"/>
    <property type="match status" value="1"/>
</dbReference>
<keyword evidence="8" id="KW-0217">Developmental protein</keyword>
<evidence type="ECO:0000256" key="22">
    <source>
        <dbReference type="ARBA" id="ARBA00022989"/>
    </source>
</evidence>
<keyword evidence="7" id="KW-0813">Transport</keyword>
<dbReference type="InterPro" id="IPR013783">
    <property type="entry name" value="Ig-like_fold"/>
</dbReference>
<dbReference type="GO" id="GO:0032580">
    <property type="term" value="C:Golgi cisterna membrane"/>
    <property type="evidence" value="ECO:0007669"/>
    <property type="project" value="UniProtKB-SubCell"/>
</dbReference>
<dbReference type="FunFam" id="2.60.40.10:FF:000062">
    <property type="entry name" value="Myosin-binding protein C, slow type"/>
    <property type="match status" value="1"/>
</dbReference>
<evidence type="ECO:0000256" key="34">
    <source>
        <dbReference type="ARBA" id="ARBA00037814"/>
    </source>
</evidence>
<dbReference type="SMART" id="SM00948">
    <property type="entry name" value="Proteasome_A_N"/>
    <property type="match status" value="1"/>
</dbReference>
<keyword evidence="14" id="KW-0812">Transmembrane</keyword>
<dbReference type="GO" id="GO:0030154">
    <property type="term" value="P:cell differentiation"/>
    <property type="evidence" value="ECO:0007669"/>
    <property type="project" value="UniProtKB-KW"/>
</dbReference>
<evidence type="ECO:0000256" key="14">
    <source>
        <dbReference type="ARBA" id="ARBA00022692"/>
    </source>
</evidence>
<keyword evidence="10" id="KW-0963">Cytoplasm</keyword>
<evidence type="ECO:0000256" key="4">
    <source>
        <dbReference type="ARBA" id="ARBA00004496"/>
    </source>
</evidence>
<evidence type="ECO:0000256" key="12">
    <source>
        <dbReference type="ARBA" id="ARBA00022583"/>
    </source>
</evidence>
<comment type="similarity">
    <text evidence="35">Belongs to the immunoglobulin superfamily. MyBP family.</text>
</comment>
<evidence type="ECO:0000256" key="13">
    <source>
        <dbReference type="ARBA" id="ARBA00022685"/>
    </source>
</evidence>
<dbReference type="InterPro" id="IPR003961">
    <property type="entry name" value="FN3_dom"/>
</dbReference>
<evidence type="ECO:0000256" key="2">
    <source>
        <dbReference type="ARBA" id="ARBA00004115"/>
    </source>
</evidence>
<keyword evidence="20" id="KW-0892">Osteogenesis</keyword>
<dbReference type="Gene3D" id="2.10.70.80">
    <property type="match status" value="1"/>
</dbReference>
<feature type="region of interest" description="Disordered" evidence="43">
    <location>
        <begin position="1246"/>
        <end position="1270"/>
    </location>
</feature>
<keyword evidence="46" id="KW-1185">Reference proteome</keyword>
<evidence type="ECO:0000256" key="43">
    <source>
        <dbReference type="SAM" id="MobiDB-lite"/>
    </source>
</evidence>
<evidence type="ECO:0000256" key="27">
    <source>
        <dbReference type="ARBA" id="ARBA00023157"/>
    </source>
</evidence>
<dbReference type="GO" id="GO:0006895">
    <property type="term" value="P:Golgi to endosome transport"/>
    <property type="evidence" value="ECO:0007669"/>
    <property type="project" value="TreeGrafter"/>
</dbReference>
<dbReference type="EMBL" id="VBQZ03000002">
    <property type="protein sequence ID" value="MXQ79627.1"/>
    <property type="molecule type" value="Genomic_DNA"/>
</dbReference>
<evidence type="ECO:0000259" key="44">
    <source>
        <dbReference type="PROSITE" id="PS50853"/>
    </source>
</evidence>
<dbReference type="GO" id="GO:0005765">
    <property type="term" value="C:lysosomal membrane"/>
    <property type="evidence" value="ECO:0007669"/>
    <property type="project" value="UniProtKB-SubCell"/>
</dbReference>
<dbReference type="Pfam" id="PF15901">
    <property type="entry name" value="Sortilin_C"/>
    <property type="match status" value="1"/>
</dbReference>
<evidence type="ECO:0000256" key="3">
    <source>
        <dbReference type="ARBA" id="ARBA00004352"/>
    </source>
</evidence>
<evidence type="ECO:0000256" key="38">
    <source>
        <dbReference type="ARBA" id="ARBA00061605"/>
    </source>
</evidence>
<dbReference type="Gene3D" id="2.60.40.10">
    <property type="entry name" value="Immunoglobulins"/>
    <property type="match status" value="2"/>
</dbReference>
<dbReference type="FunFam" id="3.60.20.10:FF:000019">
    <property type="entry name" value="Proteasome subunit alpha type"/>
    <property type="match status" value="1"/>
</dbReference>
<feature type="domain" description="Fibronectin type-III" evidence="44">
    <location>
        <begin position="1031"/>
        <end position="1126"/>
    </location>
</feature>
<dbReference type="GO" id="GO:0006897">
    <property type="term" value="P:endocytosis"/>
    <property type="evidence" value="ECO:0007669"/>
    <property type="project" value="UniProtKB-KW"/>
</dbReference>
<dbReference type="NCBIfam" id="NF003075">
    <property type="entry name" value="PRK03996.1"/>
    <property type="match status" value="1"/>
</dbReference>
<keyword evidence="26" id="KW-0564">Palmitate</keyword>
<dbReference type="Gene3D" id="3.30.60.270">
    <property type="match status" value="1"/>
</dbReference>
<dbReference type="GO" id="GO:0043161">
    <property type="term" value="P:proteasome-mediated ubiquitin-dependent protein catabolic process"/>
    <property type="evidence" value="ECO:0007669"/>
    <property type="project" value="InterPro"/>
</dbReference>
<keyword evidence="24" id="KW-0333">Golgi apparatus</keyword>
<evidence type="ECO:0000256" key="9">
    <source>
        <dbReference type="ARBA" id="ARBA00022475"/>
    </source>
</evidence>
<dbReference type="GO" id="GO:0019773">
    <property type="term" value="C:proteasome core complex, alpha-subunit complex"/>
    <property type="evidence" value="ECO:0007669"/>
    <property type="project" value="UniProtKB-UniRule"/>
</dbReference>
<comment type="similarity">
    <text evidence="42">Belongs to the peptidase T1A family.</text>
</comment>
<dbReference type="SUPFAM" id="SSF48726">
    <property type="entry name" value="Immunoglobulin"/>
    <property type="match status" value="1"/>
</dbReference>
<dbReference type="InterPro" id="IPR031777">
    <property type="entry name" value="Sortilin_C"/>
</dbReference>
<evidence type="ECO:0000256" key="8">
    <source>
        <dbReference type="ARBA" id="ARBA00022473"/>
    </source>
</evidence>
<dbReference type="InterPro" id="IPR029055">
    <property type="entry name" value="Ntn_hydrolases_N"/>
</dbReference>
<evidence type="ECO:0000256" key="1">
    <source>
        <dbReference type="ARBA" id="ARBA00003876"/>
    </source>
</evidence>
<keyword evidence="21 42" id="KW-0647">Proteasome</keyword>
<comment type="subunit">
    <text evidence="39">The 26S proteasome consists of a 20S proteasome core and two 19S regulatory subunits. The 20S proteasome core is a barrel-shaped complex made of 28 subunits that are arranged in four stacked rings. The two outer rings are each formed by seven alpha subunits, and the two inner rings are formed by seven beta subunits. The proteolytic activity is exerted by three beta-subunits PSMB5, PSMB6 and PSMB7. PSMA5 interacts directly with the PSMG1-PSMG2 heterodimer which promotes 20S proteasome assembly.</text>
</comment>
<dbReference type="InterPro" id="IPR001353">
    <property type="entry name" value="Proteasome_sua/b"/>
</dbReference>
<keyword evidence="25" id="KW-0472">Membrane</keyword>
<dbReference type="Gene3D" id="3.60.20.10">
    <property type="entry name" value="Glutamine Phosphoribosylpyrophosphate, subunit 1, domain 1"/>
    <property type="match status" value="1"/>
</dbReference>
<evidence type="ECO:0000256" key="31">
    <source>
        <dbReference type="ARBA" id="ARBA00023242"/>
    </source>
</evidence>
<dbReference type="InterPro" id="IPR050310">
    <property type="entry name" value="VPS10-sortilin"/>
</dbReference>
<keyword evidence="11" id="KW-0597">Phosphoprotein</keyword>
<feature type="compositionally biased region" description="Low complexity" evidence="43">
    <location>
        <begin position="1335"/>
        <end position="1351"/>
    </location>
</feature>
<dbReference type="PRINTS" id="PR00014">
    <property type="entry name" value="FNTYPEIII"/>
</dbReference>
<dbReference type="InterPro" id="IPR015943">
    <property type="entry name" value="WD40/YVTN_repeat-like_dom_sf"/>
</dbReference>
<comment type="caution">
    <text evidence="45">The sequence shown here is derived from an EMBL/GenBank/DDBJ whole genome shotgun (WGS) entry which is preliminary data.</text>
</comment>
<evidence type="ECO:0000256" key="7">
    <source>
        <dbReference type="ARBA" id="ARBA00022448"/>
    </source>
</evidence>
<evidence type="ECO:0000256" key="11">
    <source>
        <dbReference type="ARBA" id="ARBA00022553"/>
    </source>
</evidence>
<evidence type="ECO:0000256" key="24">
    <source>
        <dbReference type="ARBA" id="ARBA00023034"/>
    </source>
</evidence>
<dbReference type="Pfam" id="PF15902">
    <property type="entry name" value="Sortilin-Vps10"/>
    <property type="match status" value="1"/>
</dbReference>
<keyword evidence="22" id="KW-1133">Transmembrane helix</keyword>
<dbReference type="CDD" id="cd00063">
    <property type="entry name" value="FN3"/>
    <property type="match status" value="1"/>
</dbReference>
<dbReference type="GO" id="GO:0031965">
    <property type="term" value="C:nuclear membrane"/>
    <property type="evidence" value="ECO:0007669"/>
    <property type="project" value="UniProtKB-SubCell"/>
</dbReference>
<proteinExistence type="inferred from homology"/>
<evidence type="ECO:0000256" key="42">
    <source>
        <dbReference type="PROSITE-ProRule" id="PRU00808"/>
    </source>
</evidence>
<name>A0A6B0QRM6_9CETA</name>
<keyword evidence="9" id="KW-1003">Cell membrane</keyword>
<evidence type="ECO:0000256" key="10">
    <source>
        <dbReference type="ARBA" id="ARBA00022490"/>
    </source>
</evidence>
<dbReference type="Pfam" id="PF10584">
    <property type="entry name" value="Proteasome_A_N"/>
    <property type="match status" value="1"/>
</dbReference>
<evidence type="ECO:0000256" key="18">
    <source>
        <dbReference type="ARBA" id="ARBA00022782"/>
    </source>
</evidence>
<dbReference type="PANTHER" id="PTHR12106:SF23">
    <property type="entry name" value="SORTILIN"/>
    <property type="match status" value="1"/>
</dbReference>
<evidence type="ECO:0000256" key="23">
    <source>
        <dbReference type="ARBA" id="ARBA00022990"/>
    </source>
</evidence>
<dbReference type="GO" id="GO:0005886">
    <property type="term" value="C:plasma membrane"/>
    <property type="evidence" value="ECO:0007669"/>
    <property type="project" value="UniProtKB-SubCell"/>
</dbReference>
<dbReference type="SMART" id="SM00602">
    <property type="entry name" value="VPS10"/>
    <property type="match status" value="1"/>
</dbReference>
<evidence type="ECO:0000256" key="39">
    <source>
        <dbReference type="ARBA" id="ARBA00062795"/>
    </source>
</evidence>
<dbReference type="FunFam" id="2.60.40.10:FF:000031">
    <property type="entry name" value="Myosin-binding protein C, slow type"/>
    <property type="match status" value="1"/>
</dbReference>
<feature type="region of interest" description="Disordered" evidence="43">
    <location>
        <begin position="1297"/>
        <end position="1318"/>
    </location>
</feature>
<dbReference type="Pfam" id="PF15259">
    <property type="entry name" value="GTSE1_N"/>
    <property type="match status" value="1"/>
</dbReference>
<evidence type="ECO:0000256" key="29">
    <source>
        <dbReference type="ARBA" id="ARBA00023180"/>
    </source>
</evidence>
<dbReference type="Pfam" id="PF00227">
    <property type="entry name" value="Proteasome"/>
    <property type="match status" value="1"/>
</dbReference>
<evidence type="ECO:0000256" key="26">
    <source>
        <dbReference type="ARBA" id="ARBA00023139"/>
    </source>
</evidence>
<dbReference type="GO" id="GO:0016050">
    <property type="term" value="P:vesicle organization"/>
    <property type="evidence" value="ECO:0007669"/>
    <property type="project" value="TreeGrafter"/>
</dbReference>
<dbReference type="PROSITE" id="PS50853">
    <property type="entry name" value="FN3"/>
    <property type="match status" value="1"/>
</dbReference>
<dbReference type="SUPFAM" id="SSF56235">
    <property type="entry name" value="N-terminal nucleophile aminohydrolases (Ntn hydrolases)"/>
    <property type="match status" value="1"/>
</dbReference>
<dbReference type="InterPro" id="IPR023332">
    <property type="entry name" value="Proteasome_alpha-type"/>
</dbReference>
<evidence type="ECO:0000256" key="32">
    <source>
        <dbReference type="ARBA" id="ARBA00023288"/>
    </source>
</evidence>
<dbReference type="FunFam" id="2.10.70.80:FF:000003">
    <property type="entry name" value="Sortilin"/>
    <property type="match status" value="1"/>
</dbReference>
<dbReference type="PROSITE" id="PS51475">
    <property type="entry name" value="PROTEASOME_ALPHA_2"/>
    <property type="match status" value="1"/>
</dbReference>
<feature type="region of interest" description="Disordered" evidence="43">
    <location>
        <begin position="949"/>
        <end position="968"/>
    </location>
</feature>
<dbReference type="FunFam" id="2.130.10.10:FF:000802">
    <property type="entry name" value="Sortilin"/>
    <property type="match status" value="1"/>
</dbReference>
<reference evidence="45" key="1">
    <citation type="submission" date="2019-10" db="EMBL/GenBank/DDBJ databases">
        <title>The sequence and de novo assembly of the wild yak genome.</title>
        <authorList>
            <person name="Liu Y."/>
        </authorList>
    </citation>
    <scope>NUCLEOTIDE SEQUENCE [LARGE SCALE GENOMIC DNA]</scope>
    <source>
        <strain evidence="45">WY2019</strain>
    </source>
</reference>
<evidence type="ECO:0000256" key="25">
    <source>
        <dbReference type="ARBA" id="ARBA00023136"/>
    </source>
</evidence>
<keyword evidence="12" id="KW-0254">Endocytosis</keyword>
<dbReference type="InterPro" id="IPR032768">
    <property type="entry name" value="GTSE1_N"/>
</dbReference>
<dbReference type="InterPro" id="IPR006581">
    <property type="entry name" value="VPS10"/>
</dbReference>
<evidence type="ECO:0000256" key="16">
    <source>
        <dbReference type="ARBA" id="ARBA00022737"/>
    </source>
</evidence>
<dbReference type="GO" id="GO:0005789">
    <property type="term" value="C:endoplasmic reticulum membrane"/>
    <property type="evidence" value="ECO:0007669"/>
    <property type="project" value="UniProtKB-SubCell"/>
</dbReference>
<dbReference type="Pfam" id="PF00041">
    <property type="entry name" value="fn3"/>
    <property type="match status" value="1"/>
</dbReference>
<keyword evidence="16" id="KW-0677">Repeat</keyword>
<evidence type="ECO:0000256" key="37">
    <source>
        <dbReference type="ARBA" id="ARBA00060431"/>
    </source>
</evidence>
<dbReference type="Proteomes" id="UP000322234">
    <property type="component" value="Unassembled WGS sequence"/>
</dbReference>
<evidence type="ECO:0000256" key="17">
    <source>
        <dbReference type="ARBA" id="ARBA00022753"/>
    </source>
</evidence>
<evidence type="ECO:0000256" key="30">
    <source>
        <dbReference type="ARBA" id="ARBA00023228"/>
    </source>
</evidence>
<feature type="compositionally biased region" description="Basic and acidic residues" evidence="43">
    <location>
        <begin position="954"/>
        <end position="964"/>
    </location>
</feature>
<dbReference type="InterPro" id="IPR036116">
    <property type="entry name" value="FN3_sf"/>
</dbReference>
<dbReference type="GO" id="GO:0010008">
    <property type="term" value="C:endosome membrane"/>
    <property type="evidence" value="ECO:0007669"/>
    <property type="project" value="UniProtKB-SubCell"/>
</dbReference>
<keyword evidence="23" id="KW-0007">Acetylation</keyword>
<comment type="function">
    <text evidence="1">Component of the 20S core proteasome complex involved in the proteolytic degradation of most intracellular proteins. This complex plays numerous essential roles within the cell by associating with different regulatory particles. Associated with two 19S regulatory particles, forms the 26S proteasome and thus participates in the ATP-dependent degradation of ubiquitinated proteins. The 26S proteasome plays a key role in the maintenance of protein homeostasis by removing misfolded or damaged proteins that could impair cellular functions, and by removing proteins whose functions are no longer required. Associated with the PA200 or PA28, the 20S proteasome mediates ubiquitin-independent protein degradation. This type of proteolysis is required in several pathways including spermatogenesis (20S-PA200 complex) or generation of a subset of MHC class I-presented antigenic peptides (20S-PA28 complex).</text>
</comment>
<feature type="region of interest" description="Disordered" evidence="43">
    <location>
        <begin position="1332"/>
        <end position="1510"/>
    </location>
</feature>
<evidence type="ECO:0000256" key="41">
    <source>
        <dbReference type="ARBA" id="ARBA00080429"/>
    </source>
</evidence>
<evidence type="ECO:0000256" key="40">
    <source>
        <dbReference type="ARBA" id="ARBA00068731"/>
    </source>
</evidence>
<dbReference type="SUPFAM" id="SSF110296">
    <property type="entry name" value="Oligoxyloglucan reducing end-specific cellobiohydrolase"/>
    <property type="match status" value="1"/>
</dbReference>
<organism evidence="45 46">
    <name type="scientific">Bos mutus</name>
    <name type="common">wild yak</name>
    <dbReference type="NCBI Taxonomy" id="72004"/>
    <lineage>
        <taxon>Eukaryota</taxon>
        <taxon>Metazoa</taxon>
        <taxon>Chordata</taxon>
        <taxon>Craniata</taxon>
        <taxon>Vertebrata</taxon>
        <taxon>Euteleostomi</taxon>
        <taxon>Mammalia</taxon>
        <taxon>Eutheria</taxon>
        <taxon>Laurasiatheria</taxon>
        <taxon>Artiodactyla</taxon>
        <taxon>Ruminantia</taxon>
        <taxon>Pecora</taxon>
        <taxon>Bovidae</taxon>
        <taxon>Bovinae</taxon>
        <taxon>Bos</taxon>
    </lineage>
</organism>
<feature type="compositionally biased region" description="Low complexity" evidence="43">
    <location>
        <begin position="1385"/>
        <end position="1401"/>
    </location>
</feature>
<keyword evidence="30" id="KW-0458">Lysosome</keyword>
<dbReference type="CDD" id="cd03753">
    <property type="entry name" value="proteasome_alpha_type_5"/>
    <property type="match status" value="1"/>
</dbReference>
<evidence type="ECO:0000256" key="33">
    <source>
        <dbReference type="ARBA" id="ARBA00023319"/>
    </source>
</evidence>
<sequence length="1510" mass="165335">MFLTRSEYDRGVNTFSPEGRLFQVEYAIEAIKLGSTAIGIQTSEGVCLAVEKRITSPLMEPSSIEKIVEIDAHIGCAMSGLIADAKTLIDKARVETQNHWFTYNETMTVESVTQAVSNLALQFGEEDADPGAMSRPFGVALLFGGVDEKGPQLFHMDPSGTFVQCDARAIGSASEGAQSSLQEVYHKSMTLKEAIKSSLIILKQVMEEKLNATNIELATVQPGQNFHMFTKEELEEHVFDDLSGSVSLSWVGDSTGIILVLTTFHVPLVIMTFGQSKLYRSEDYGKNFKDITNLINNTFIRTEFGMAIGPENSGKVILTAEVSGGSHGGRIFRSSDFAKNFVQTNLPFHPLTQMMYSPQNSDYLLALSTENGLWVSKNFGGKWEEIHKAVCLAKWGSENIIFFTTYVNGSCKADLGALELRRTSDLGKSFKTIGVKIYSFGLGGRFLFASVMADKDTTRRIHVSTDQGDTWSMAQLPSVGQEQFYSILAANDDMVFMHVDEPGDTGFGTIFTSDDRGIVYSKSLDRHLYTTTGGETDFTNVTSLRGVYMTSVLSEDNSIQTMITFDQGGRWKHLRKPENSECDATAKNKNECSLHIHASYSISQKLNVPMAPLSEPNAVGIVIAHGSVGDAISVMVPDVYISDDGGYSWMKMLEGPHYYTILDSGGIIVAIEHSSHPINVIKFSTDEGQCWQTYTFTKEPIYFTGLASEPGARSMNISIWGFTESFLARQWVSYTIDFKDILERNCEEKDYTIWLAHSTDPGDYGDGCILGYKEQYLRLRKSSVCQNGRNYVVTKQPSVCPCSLEDFLCDFGYFRPENDSKCVEQPELKGHDLEFCLYGREEHLTTNGYRKIPGDKCQGGVNPVREVKDLKKKCTSNFLSPEKQNSKSNSVPIILATVGLMLVTVIAGVLIVKKYVCGGRFLVHRYSVLQQHAEANGVDGVDALDTASHTHKSGYHDDSDEGKPKPQAIWTRDGCALDTSRVSVRNGERDSILFIREAQRADSGRYQLSVQLGGLEATATIDILVIERPGPPQSIKLVDVWGSSATLEWTPPQDMGNAALLGYTVQKADTKSGLWFTVLERCRRASCTVPNLIVGNSYAFRVFAENQCGLSENAPVTADLAHIQKAATVYRTEGFAQRDFSEAPKFTQPLADCTTVIGYDTQLFCCVRASPKRSLTLSFSLDSHDNAIQYGVLKGMLKMICPLPLCAFQYVKFIADETLDFGGLSPSDSREEEDVAVLVTPEKPLRRGLSHRSDPNAVAPTPQGLRLSLGPLSPEKLEEILHEANRLAAQLEQCALKERENTGEGSGPRRVKPSPRRETFVLKDSPVRDLLPTVSSLARSTPSPSSLTPRLRSSDRKGSIRALRATSGKKPSSVKRESPTCNLFPASKSPASSPLARSAPPVRGKAGPSGRATASPPTPVRPVLAPQPPAGSSQRPSRPQGAAAKPSSRLPVPSAVPRPGNRMPLASRSVPSSKGAPPSDSLSARKGLPRPSAAGHRAIDSWNRNQLNSL</sequence>
<keyword evidence="15" id="KW-0732">Signal</keyword>
<evidence type="ECO:0000313" key="46">
    <source>
        <dbReference type="Proteomes" id="UP000322234"/>
    </source>
</evidence>
<evidence type="ECO:0000256" key="15">
    <source>
        <dbReference type="ARBA" id="ARBA00022729"/>
    </source>
</evidence>
<comment type="subcellular location">
    <subcellularLocation>
        <location evidence="34">Cell membrane</location>
        <topology evidence="34">Single-pass type I membrane protein</topology>
        <orientation evidence="34">Extracellular side</orientation>
    </subcellularLocation>
    <subcellularLocation>
        <location evidence="4">Cytoplasm</location>
    </subcellularLocation>
    <subcellularLocation>
        <location evidence="2">Endoplasmic reticulum membrane</location>
        <topology evidence="2">Single-pass type I membrane protein</topology>
    </subcellularLocation>
    <subcellularLocation>
        <location evidence="5">Endosome membrane</location>
        <topology evidence="5">Single-pass type I membrane protein</topology>
    </subcellularLocation>
    <subcellularLocation>
        <location evidence="37">Golgi apparatus</location>
        <location evidence="37">Golgi stack membrane</location>
        <topology evidence="37">Single-pass type I membrane protein</topology>
    </subcellularLocation>
    <subcellularLocation>
        <location evidence="3">Lysosome membrane</location>
        <topology evidence="3">Single-pass type I membrane protein</topology>
    </subcellularLocation>
    <subcellularLocation>
        <location evidence="36">Nucleus membrane</location>
        <topology evidence="36">Single-pass type I membrane protein</topology>
    </subcellularLocation>
</comment>
<keyword evidence="13" id="KW-0165">Cleavage on pair of basic residues</keyword>
<evidence type="ECO:0000313" key="45">
    <source>
        <dbReference type="EMBL" id="MXQ79627.1"/>
    </source>
</evidence>
<keyword evidence="18" id="KW-0221">Differentiation</keyword>
<dbReference type="InterPro" id="IPR013098">
    <property type="entry name" value="Ig_I-set"/>
</dbReference>
<dbReference type="InterPro" id="IPR000426">
    <property type="entry name" value="Proteasome_asu_N"/>
</dbReference>
<keyword evidence="28" id="KW-0675">Receptor</keyword>
<keyword evidence="29" id="KW-0325">Glycoprotein</keyword>
<evidence type="ECO:0000256" key="5">
    <source>
        <dbReference type="ARBA" id="ARBA00004530"/>
    </source>
</evidence>
<keyword evidence="19" id="KW-0256">Endoplasmic reticulum</keyword>
<protein>
    <recommendedName>
        <fullName evidence="6">Proteasome subunit alpha type-5</fullName>
    </recommendedName>
    <alternativeName>
        <fullName evidence="41">Neurotensin receptor 3</fullName>
    </alternativeName>
    <alternativeName>
        <fullName evidence="40">Sortilin</fullName>
    </alternativeName>
</protein>
<keyword evidence="31" id="KW-0539">Nucleus</keyword>
<dbReference type="SMART" id="SM00060">
    <property type="entry name" value="FN3"/>
    <property type="match status" value="1"/>
</dbReference>
<keyword evidence="32" id="KW-0449">Lipoprotein</keyword>
<accession>A0A6B0QRM6</accession>
<dbReference type="InterPro" id="IPR031778">
    <property type="entry name" value="Sortilin_N"/>
</dbReference>
<dbReference type="FunFam" id="3.30.60.270:FF:000004">
    <property type="entry name" value="Sortilin"/>
    <property type="match status" value="1"/>
</dbReference>
<evidence type="ECO:0000256" key="35">
    <source>
        <dbReference type="ARBA" id="ARBA00038352"/>
    </source>
</evidence>
<evidence type="ECO:0000256" key="20">
    <source>
        <dbReference type="ARBA" id="ARBA00022855"/>
    </source>
</evidence>
<dbReference type="GO" id="GO:0005829">
    <property type="term" value="C:cytosol"/>
    <property type="evidence" value="ECO:0007669"/>
    <property type="project" value="UniProtKB-ARBA"/>
</dbReference>
<gene>
    <name evidence="45" type="ORF">E5288_WYG007189</name>
</gene>
<dbReference type="PROSITE" id="PS00388">
    <property type="entry name" value="PROTEASOME_ALPHA_1"/>
    <property type="match status" value="1"/>
</dbReference>
<evidence type="ECO:0000256" key="19">
    <source>
        <dbReference type="ARBA" id="ARBA00022824"/>
    </source>
</evidence>
<keyword evidence="33" id="KW-0393">Immunoglobulin domain</keyword>
<evidence type="ECO:0000256" key="21">
    <source>
        <dbReference type="ARBA" id="ARBA00022942"/>
    </source>
</evidence>
<evidence type="ECO:0000256" key="6">
    <source>
        <dbReference type="ARBA" id="ARBA00021343"/>
    </source>
</evidence>
<dbReference type="PANTHER" id="PTHR12106">
    <property type="entry name" value="SORTILIN RELATED"/>
    <property type="match status" value="1"/>
</dbReference>
<keyword evidence="17" id="KW-0967">Endosome</keyword>
<evidence type="ECO:0000256" key="36">
    <source>
        <dbReference type="ARBA" id="ARBA00046292"/>
    </source>
</evidence>
<dbReference type="Gene3D" id="2.130.10.10">
    <property type="entry name" value="YVTN repeat-like/Quinoprotein amine dehydrogenase"/>
    <property type="match status" value="1"/>
</dbReference>